<dbReference type="GeneID" id="67021018"/>
<feature type="region of interest" description="Disordered" evidence="3">
    <location>
        <begin position="1"/>
        <end position="407"/>
    </location>
</feature>
<accession>A0A8J2IB56</accession>
<proteinExistence type="predicted"/>
<dbReference type="RefSeq" id="XP_043172429.1">
    <property type="nucleotide sequence ID" value="XM_043316494.1"/>
</dbReference>
<comment type="caution">
    <text evidence="4">The sequence shown here is derived from an EMBL/GenBank/DDBJ whole genome shotgun (WGS) entry which is preliminary data.</text>
</comment>
<protein>
    <submittedName>
        <fullName evidence="4">Uncharacterized protein</fullName>
    </submittedName>
</protein>
<comment type="subcellular location">
    <subcellularLocation>
        <location evidence="1">Nucleus</location>
    </subcellularLocation>
</comment>
<feature type="region of interest" description="Disordered" evidence="3">
    <location>
        <begin position="446"/>
        <end position="497"/>
    </location>
</feature>
<feature type="compositionally biased region" description="Polar residues" evidence="3">
    <location>
        <begin position="65"/>
        <end position="81"/>
    </location>
</feature>
<dbReference type="GO" id="GO:0005634">
    <property type="term" value="C:nucleus"/>
    <property type="evidence" value="ECO:0007669"/>
    <property type="project" value="UniProtKB-SubCell"/>
</dbReference>
<feature type="compositionally biased region" description="Polar residues" evidence="3">
    <location>
        <begin position="136"/>
        <end position="152"/>
    </location>
</feature>
<feature type="compositionally biased region" description="Basic residues" evidence="3">
    <location>
        <begin position="471"/>
        <end position="487"/>
    </location>
</feature>
<reference evidence="4" key="1">
    <citation type="submission" date="2021-05" db="EMBL/GenBank/DDBJ databases">
        <authorList>
            <person name="Stam R."/>
        </authorList>
    </citation>
    <scope>NUCLEOTIDE SEQUENCE</scope>
    <source>
        <strain evidence="4">CS162</strain>
    </source>
</reference>
<evidence type="ECO:0000256" key="1">
    <source>
        <dbReference type="ARBA" id="ARBA00004123"/>
    </source>
</evidence>
<evidence type="ECO:0000256" key="3">
    <source>
        <dbReference type="SAM" id="MobiDB-lite"/>
    </source>
</evidence>
<keyword evidence="2" id="KW-0539">Nucleus</keyword>
<keyword evidence="5" id="KW-1185">Reference proteome</keyword>
<feature type="compositionally biased region" description="Low complexity" evidence="3">
    <location>
        <begin position="1"/>
        <end position="12"/>
    </location>
</feature>
<feature type="compositionally biased region" description="Polar residues" evidence="3">
    <location>
        <begin position="176"/>
        <end position="187"/>
    </location>
</feature>
<evidence type="ECO:0000256" key="2">
    <source>
        <dbReference type="ARBA" id="ARBA00023242"/>
    </source>
</evidence>
<dbReference type="Proteomes" id="UP000676310">
    <property type="component" value="Unassembled WGS sequence"/>
</dbReference>
<organism evidence="4 5">
    <name type="scientific">Alternaria atra</name>
    <dbReference type="NCBI Taxonomy" id="119953"/>
    <lineage>
        <taxon>Eukaryota</taxon>
        <taxon>Fungi</taxon>
        <taxon>Dikarya</taxon>
        <taxon>Ascomycota</taxon>
        <taxon>Pezizomycotina</taxon>
        <taxon>Dothideomycetes</taxon>
        <taxon>Pleosporomycetidae</taxon>
        <taxon>Pleosporales</taxon>
        <taxon>Pleosporineae</taxon>
        <taxon>Pleosporaceae</taxon>
        <taxon>Alternaria</taxon>
        <taxon>Alternaria sect. Ulocladioides</taxon>
    </lineage>
</organism>
<dbReference type="AlphaFoldDB" id="A0A8J2IB56"/>
<dbReference type="GO" id="GO:0006355">
    <property type="term" value="P:regulation of DNA-templated transcription"/>
    <property type="evidence" value="ECO:0007669"/>
    <property type="project" value="InterPro"/>
</dbReference>
<dbReference type="EMBL" id="CAJRGZ010000023">
    <property type="protein sequence ID" value="CAG5178758.1"/>
    <property type="molecule type" value="Genomic_DNA"/>
</dbReference>
<name>A0A8J2IB56_9PLEO</name>
<evidence type="ECO:0000313" key="5">
    <source>
        <dbReference type="Proteomes" id="UP000676310"/>
    </source>
</evidence>
<sequence>MVTTRGGTETPGAPTPTPRSSTRKAAGKRELESLETPTQAKRQRKSAPTSSSKKRTAKQAAESDAPSQEPSQESADNTSDTIAIAAPATEDPQTPNKDDLLPLRRQSSPHVVVSRKSPDDSTATDSFGEGKDEAPATSQNPSFYTPAQQPGSGSVYATPATTFKQPEGSPTPKAKTANSQTPASTSAKKGRGRPKKVVETPSKFPDEIPTSSYESDAAPIPSQDFVPPSAQPEKTHKRFGSEEPAEAQDSPVANKQGSNRYEEPATEKSELDADEASDSDDEAPEVVTTAAASSKAQAAQAEADRAQKAQQAKEQAKRQAREELAAAQQAAKREREEKKAKKLAKKAAKEAKAAAGSDDEEEPEIASRMDIDVSNGLLPASLLETIDDQRPPTPPPQRRGKTEEELRKEKLNHHIKFLERVDKPAKDVKKGKLSVAVLAQQNRVLPPKVSRNTKNVREHWLKSREVEKTRGKPGVRFGKRMERRPHGNRGFLRNGDD</sequence>
<feature type="compositionally biased region" description="Polar residues" evidence="3">
    <location>
        <begin position="35"/>
        <end position="51"/>
    </location>
</feature>
<feature type="compositionally biased region" description="Basic and acidic residues" evidence="3">
    <location>
        <begin position="314"/>
        <end position="324"/>
    </location>
</feature>
<dbReference type="OrthoDB" id="5423707at2759"/>
<evidence type="ECO:0000313" key="4">
    <source>
        <dbReference type="EMBL" id="CAG5178758.1"/>
    </source>
</evidence>
<gene>
    <name evidence="4" type="ORF">ALTATR162_LOCUS8861</name>
</gene>
<dbReference type="GO" id="GO:0006364">
    <property type="term" value="P:rRNA processing"/>
    <property type="evidence" value="ECO:0007669"/>
    <property type="project" value="InterPro"/>
</dbReference>
<feature type="compositionally biased region" description="Basic and acidic residues" evidence="3">
    <location>
        <begin position="455"/>
        <end position="470"/>
    </location>
</feature>
<feature type="compositionally biased region" description="Acidic residues" evidence="3">
    <location>
        <begin position="272"/>
        <end position="284"/>
    </location>
</feature>
<dbReference type="Pfam" id="PF08297">
    <property type="entry name" value="U3_snoRNA_assoc"/>
    <property type="match status" value="1"/>
</dbReference>
<feature type="compositionally biased region" description="Basic and acidic residues" evidence="3">
    <location>
        <begin position="260"/>
        <end position="271"/>
    </location>
</feature>
<dbReference type="GO" id="GO:0030515">
    <property type="term" value="F:snoRNA binding"/>
    <property type="evidence" value="ECO:0007669"/>
    <property type="project" value="InterPro"/>
</dbReference>
<feature type="compositionally biased region" description="Low complexity" evidence="3">
    <location>
        <begin position="290"/>
        <end position="301"/>
    </location>
</feature>
<dbReference type="PROSITE" id="PS00354">
    <property type="entry name" value="HMGI_Y"/>
    <property type="match status" value="1"/>
</dbReference>
<dbReference type="InterPro" id="IPR000637">
    <property type="entry name" value="HMGI/Y_DNA-bd_CS"/>
</dbReference>
<dbReference type="InterPro" id="IPR013268">
    <property type="entry name" value="UTP16"/>
</dbReference>